<dbReference type="SUPFAM" id="SSF143631">
    <property type="entry name" value="ApbE-like"/>
    <property type="match status" value="1"/>
</dbReference>
<proteinExistence type="inferred from homology"/>
<keyword evidence="4 10" id="KW-0808">Transferase</keyword>
<evidence type="ECO:0000256" key="9">
    <source>
        <dbReference type="ARBA" id="ARBA00048540"/>
    </source>
</evidence>
<evidence type="ECO:0000256" key="1">
    <source>
        <dbReference type="ARBA" id="ARBA00011955"/>
    </source>
</evidence>
<dbReference type="RefSeq" id="WP_184261894.1">
    <property type="nucleotide sequence ID" value="NZ_JACHIH010000039.1"/>
</dbReference>
<dbReference type="EMBL" id="JACHIH010000039">
    <property type="protein sequence ID" value="MBB5049541.1"/>
    <property type="molecule type" value="Genomic_DNA"/>
</dbReference>
<keyword evidence="5 10" id="KW-0479">Metal-binding</keyword>
<evidence type="ECO:0000256" key="6">
    <source>
        <dbReference type="ARBA" id="ARBA00022827"/>
    </source>
</evidence>
<feature type="binding site" evidence="11">
    <location>
        <position position="170"/>
    </location>
    <ligand>
        <name>Mg(2+)</name>
        <dbReference type="ChEBI" id="CHEBI:18420"/>
    </ligand>
</feature>
<evidence type="ECO:0000256" key="5">
    <source>
        <dbReference type="ARBA" id="ARBA00022723"/>
    </source>
</evidence>
<evidence type="ECO:0000256" key="7">
    <source>
        <dbReference type="ARBA" id="ARBA00022842"/>
    </source>
</evidence>
<comment type="catalytic activity">
    <reaction evidence="9 10">
        <text>L-threonyl-[protein] + FAD = FMN-L-threonyl-[protein] + AMP + H(+)</text>
        <dbReference type="Rhea" id="RHEA:36847"/>
        <dbReference type="Rhea" id="RHEA-COMP:11060"/>
        <dbReference type="Rhea" id="RHEA-COMP:11061"/>
        <dbReference type="ChEBI" id="CHEBI:15378"/>
        <dbReference type="ChEBI" id="CHEBI:30013"/>
        <dbReference type="ChEBI" id="CHEBI:57692"/>
        <dbReference type="ChEBI" id="CHEBI:74257"/>
        <dbReference type="ChEBI" id="CHEBI:456215"/>
        <dbReference type="EC" id="2.7.1.180"/>
    </reaction>
</comment>
<accession>A0A7W7Z7P5</accession>
<keyword evidence="12" id="KW-0449">Lipoprotein</keyword>
<feature type="binding site" evidence="11">
    <location>
        <position position="288"/>
    </location>
    <ligand>
        <name>Mg(2+)</name>
        <dbReference type="ChEBI" id="CHEBI:18420"/>
    </ligand>
</feature>
<dbReference type="PIRSF" id="PIRSF006268">
    <property type="entry name" value="ApbE"/>
    <property type="match status" value="1"/>
</dbReference>
<keyword evidence="3 10" id="KW-0285">Flavoprotein</keyword>
<feature type="binding site" evidence="11">
    <location>
        <position position="284"/>
    </location>
    <ligand>
        <name>Mg(2+)</name>
        <dbReference type="ChEBI" id="CHEBI:18420"/>
    </ligand>
</feature>
<evidence type="ECO:0000256" key="11">
    <source>
        <dbReference type="PIRSR" id="PIRSR006268-2"/>
    </source>
</evidence>
<evidence type="ECO:0000313" key="13">
    <source>
        <dbReference type="Proteomes" id="UP000542353"/>
    </source>
</evidence>
<dbReference type="GO" id="GO:0016740">
    <property type="term" value="F:transferase activity"/>
    <property type="evidence" value="ECO:0007669"/>
    <property type="project" value="UniProtKB-UniRule"/>
</dbReference>
<evidence type="ECO:0000256" key="8">
    <source>
        <dbReference type="ARBA" id="ARBA00031306"/>
    </source>
</evidence>
<evidence type="ECO:0000256" key="4">
    <source>
        <dbReference type="ARBA" id="ARBA00022679"/>
    </source>
</evidence>
<organism evidence="12 13">
    <name type="scientific">Rhodopseudomonas rhenobacensis</name>
    <dbReference type="NCBI Taxonomy" id="87461"/>
    <lineage>
        <taxon>Bacteria</taxon>
        <taxon>Pseudomonadati</taxon>
        <taxon>Pseudomonadota</taxon>
        <taxon>Alphaproteobacteria</taxon>
        <taxon>Hyphomicrobiales</taxon>
        <taxon>Nitrobacteraceae</taxon>
        <taxon>Rhodopseudomonas</taxon>
    </lineage>
</organism>
<dbReference type="Pfam" id="PF02424">
    <property type="entry name" value="ApbE"/>
    <property type="match status" value="1"/>
</dbReference>
<reference evidence="12 13" key="1">
    <citation type="submission" date="2020-08" db="EMBL/GenBank/DDBJ databases">
        <title>Genomic Encyclopedia of Type Strains, Phase IV (KMG-IV): sequencing the most valuable type-strain genomes for metagenomic binning, comparative biology and taxonomic classification.</title>
        <authorList>
            <person name="Goeker M."/>
        </authorList>
    </citation>
    <scope>NUCLEOTIDE SEQUENCE [LARGE SCALE GENOMIC DNA]</scope>
    <source>
        <strain evidence="12 13">DSM 12706</strain>
    </source>
</reference>
<dbReference type="InterPro" id="IPR003374">
    <property type="entry name" value="ApbE-like_sf"/>
</dbReference>
<sequence>MQPRVAIPLTLSAPRRTPGRGPLLRLGGTTMGTTWSVQCIAAAGLEQPLHRAIAAELDRVVAQMSPWEPRSDISRFNCGAIGEWQTLPAEFAKVIDCALRVAQETDGAYDPCMGALVDLWGFGPSARRMSPPAREAIEQALDHSGWRHLAFDPQQARLRRTAAAQLDLCGIAKGFAVDQVMAALRRHGVDHALVEIGGELAGCGVKPDRTPWWVAIDRPAGERIATAPLLVALHGLAIATSGCERGFADAGRVYSHTIDPATGAPIDNAMVSASVLHLSCIKADAYATALMVLGPEAGLAFAARHNLAAALLFKSGGSLAEKLSPALQAMLD</sequence>
<evidence type="ECO:0000313" key="12">
    <source>
        <dbReference type="EMBL" id="MBB5049541.1"/>
    </source>
</evidence>
<evidence type="ECO:0000256" key="10">
    <source>
        <dbReference type="PIRNR" id="PIRNR006268"/>
    </source>
</evidence>
<dbReference type="PANTHER" id="PTHR30040:SF2">
    <property type="entry name" value="FAD:PROTEIN FMN TRANSFERASE"/>
    <property type="match status" value="1"/>
</dbReference>
<dbReference type="InterPro" id="IPR024932">
    <property type="entry name" value="ApbE"/>
</dbReference>
<name>A0A7W7Z7P5_9BRAD</name>
<protein>
    <recommendedName>
        <fullName evidence="2 10">FAD:protein FMN transferase</fullName>
        <ecNumber evidence="1 10">2.7.1.180</ecNumber>
    </recommendedName>
    <alternativeName>
        <fullName evidence="8 10">Flavin transferase</fullName>
    </alternativeName>
</protein>
<dbReference type="Gene3D" id="3.10.520.10">
    <property type="entry name" value="ApbE-like domains"/>
    <property type="match status" value="1"/>
</dbReference>
<dbReference type="AlphaFoldDB" id="A0A7W7Z7P5"/>
<comment type="cofactor">
    <cofactor evidence="11">
        <name>Mg(2+)</name>
        <dbReference type="ChEBI" id="CHEBI:18420"/>
    </cofactor>
    <cofactor evidence="11">
        <name>Mn(2+)</name>
        <dbReference type="ChEBI" id="CHEBI:29035"/>
    </cofactor>
    <text evidence="11">Magnesium. Can also use manganese.</text>
</comment>
<comment type="caution">
    <text evidence="12">The sequence shown here is derived from an EMBL/GenBank/DDBJ whole genome shotgun (WGS) entry which is preliminary data.</text>
</comment>
<keyword evidence="7 10" id="KW-0460">Magnesium</keyword>
<dbReference type="Proteomes" id="UP000542353">
    <property type="component" value="Unassembled WGS sequence"/>
</dbReference>
<keyword evidence="6 10" id="KW-0274">FAD</keyword>
<gene>
    <name evidence="12" type="ORF">HNR60_004321</name>
</gene>
<evidence type="ECO:0000256" key="3">
    <source>
        <dbReference type="ARBA" id="ARBA00022630"/>
    </source>
</evidence>
<dbReference type="GO" id="GO:0046872">
    <property type="term" value="F:metal ion binding"/>
    <property type="evidence" value="ECO:0007669"/>
    <property type="project" value="UniProtKB-UniRule"/>
</dbReference>
<comment type="similarity">
    <text evidence="10">Belongs to the ApbE family.</text>
</comment>
<keyword evidence="13" id="KW-1185">Reference proteome</keyword>
<dbReference type="EC" id="2.7.1.180" evidence="1 10"/>
<evidence type="ECO:0000256" key="2">
    <source>
        <dbReference type="ARBA" id="ARBA00016337"/>
    </source>
</evidence>
<dbReference type="PANTHER" id="PTHR30040">
    <property type="entry name" value="THIAMINE BIOSYNTHESIS LIPOPROTEIN APBE"/>
    <property type="match status" value="1"/>
</dbReference>